<dbReference type="RefSeq" id="WP_055269652.1">
    <property type="nucleotide sequence ID" value="NZ_CABMFH010000008.1"/>
</dbReference>
<accession>A0A6N2TVP4</accession>
<evidence type="ECO:0000256" key="1">
    <source>
        <dbReference type="SAM" id="Phobius"/>
    </source>
</evidence>
<accession>A0A174N3Y6</accession>
<feature type="transmembrane region" description="Helical" evidence="1">
    <location>
        <begin position="58"/>
        <end position="80"/>
    </location>
</feature>
<gene>
    <name evidence="4" type="ORF">BFLFYP10_01462</name>
    <name evidence="2" type="ORF">ERS852461_02507</name>
    <name evidence="3" type="ORF">NXY30_22520</name>
</gene>
<reference evidence="2 5" key="1">
    <citation type="submission" date="2015-09" db="EMBL/GenBank/DDBJ databases">
        <authorList>
            <consortium name="Pathogen Informatics"/>
        </authorList>
    </citation>
    <scope>NUCLEOTIDE SEQUENCE [LARGE SCALE GENOMIC DNA]</scope>
    <source>
        <strain evidence="2 5">2789STDY5834846</strain>
    </source>
</reference>
<name>A0A174N3Y6_9BACE</name>
<evidence type="ECO:0008006" key="7">
    <source>
        <dbReference type="Google" id="ProtNLM"/>
    </source>
</evidence>
<organism evidence="2 5">
    <name type="scientific">Bacteroides faecis</name>
    <dbReference type="NCBI Taxonomy" id="674529"/>
    <lineage>
        <taxon>Bacteria</taxon>
        <taxon>Pseudomonadati</taxon>
        <taxon>Bacteroidota</taxon>
        <taxon>Bacteroidia</taxon>
        <taxon>Bacteroidales</taxon>
        <taxon>Bacteroidaceae</taxon>
        <taxon>Bacteroides</taxon>
    </lineage>
</organism>
<evidence type="ECO:0000313" key="5">
    <source>
        <dbReference type="Proteomes" id="UP000095606"/>
    </source>
</evidence>
<reference evidence="4" key="2">
    <citation type="submission" date="2019-11" db="EMBL/GenBank/DDBJ databases">
        <authorList>
            <person name="Feng L."/>
        </authorList>
    </citation>
    <scope>NUCLEOTIDE SEQUENCE</scope>
    <source>
        <strain evidence="4">BfaecisLFYP10</strain>
    </source>
</reference>
<reference evidence="3" key="3">
    <citation type="submission" date="2022-08" db="EMBL/GenBank/DDBJ databases">
        <title>Genome Sequencing of Bacteroides fragilis Group Isolates with Nanopore Technology.</title>
        <authorList>
            <person name="Tisza M.J."/>
            <person name="Smith D."/>
            <person name="Dekker J.P."/>
        </authorList>
    </citation>
    <scope>NUCLEOTIDE SEQUENCE</scope>
    <source>
        <strain evidence="3">BFG-527</strain>
    </source>
</reference>
<keyword evidence="1" id="KW-1133">Transmembrane helix</keyword>
<protein>
    <recommendedName>
        <fullName evidence="7">Transmembrane protein</fullName>
    </recommendedName>
</protein>
<evidence type="ECO:0000313" key="4">
    <source>
        <dbReference type="EMBL" id="VYT08663.1"/>
    </source>
</evidence>
<dbReference type="EMBL" id="CACRSZ010000038">
    <property type="protein sequence ID" value="VYT08663.1"/>
    <property type="molecule type" value="Genomic_DNA"/>
</dbReference>
<dbReference type="Proteomes" id="UP000095606">
    <property type="component" value="Unassembled WGS sequence"/>
</dbReference>
<feature type="transmembrane region" description="Helical" evidence="1">
    <location>
        <begin position="173"/>
        <end position="194"/>
    </location>
</feature>
<proteinExistence type="predicted"/>
<feature type="transmembrane region" description="Helical" evidence="1">
    <location>
        <begin position="23"/>
        <end position="46"/>
    </location>
</feature>
<dbReference type="EMBL" id="CP103141">
    <property type="protein sequence ID" value="UVQ73754.1"/>
    <property type="molecule type" value="Genomic_DNA"/>
</dbReference>
<feature type="transmembrane region" description="Helical" evidence="1">
    <location>
        <begin position="101"/>
        <end position="120"/>
    </location>
</feature>
<keyword evidence="6" id="KW-1185">Reference proteome</keyword>
<feature type="transmembrane region" description="Helical" evidence="1">
    <location>
        <begin position="150"/>
        <end position="167"/>
    </location>
</feature>
<keyword evidence="1" id="KW-0472">Membrane</keyword>
<evidence type="ECO:0000313" key="6">
    <source>
        <dbReference type="Proteomes" id="UP001060104"/>
    </source>
</evidence>
<sequence>MNKDKALESVNEIKELMEKSSKFISFSGLAAIMAGIYALVGAYVATQVITPDTKLSTALELMIIVASLVLTVSAVTACILSYYKSKKTGQKFFSRLTYRALWNFSLPMLTGGILCISILLHGYYGIIASIMLLFYGLTLVNVSKFTYSSIAWLGYAFIGLGIIDCFWEGHSLLFWAIGFGGFHILYGILFYLHYERRKS</sequence>
<dbReference type="AlphaFoldDB" id="A0A174N3Y6"/>
<evidence type="ECO:0000313" key="3">
    <source>
        <dbReference type="EMBL" id="UVQ73754.1"/>
    </source>
</evidence>
<evidence type="ECO:0000313" key="2">
    <source>
        <dbReference type="EMBL" id="CUP40795.1"/>
    </source>
</evidence>
<dbReference type="EMBL" id="CZAE01000011">
    <property type="protein sequence ID" value="CUP40795.1"/>
    <property type="molecule type" value="Genomic_DNA"/>
</dbReference>
<feature type="transmembrane region" description="Helical" evidence="1">
    <location>
        <begin position="126"/>
        <end position="143"/>
    </location>
</feature>
<dbReference type="Proteomes" id="UP001060104">
    <property type="component" value="Chromosome"/>
</dbReference>
<keyword evidence="1" id="KW-0812">Transmembrane</keyword>